<keyword evidence="7" id="KW-0805">Transcription regulation</keyword>
<name>A0A2J8KWQ3_PANTR</name>
<dbReference type="GO" id="GO:0008270">
    <property type="term" value="F:zinc ion binding"/>
    <property type="evidence" value="ECO:0007669"/>
    <property type="project" value="UniProtKB-KW"/>
</dbReference>
<evidence type="ECO:0000256" key="10">
    <source>
        <dbReference type="ARBA" id="ARBA00023242"/>
    </source>
</evidence>
<dbReference type="PANTHER" id="PTHR12487:SF6">
    <property type="entry name" value="TEASHIRT HOMOLOG 1"/>
    <property type="match status" value="1"/>
</dbReference>
<feature type="region of interest" description="Disordered" evidence="11">
    <location>
        <begin position="1"/>
        <end position="65"/>
    </location>
</feature>
<comment type="caution">
    <text evidence="12">The sequence shown here is derived from an EMBL/GenBank/DDBJ whole genome shotgun (WGS) entry which is preliminary data.</text>
</comment>
<sequence>MCNEETEIKEAQSYQNSPVSSVTNQDAGYGSPFSESSDQLAHFKGSSSREEKEDPQCPDSVSYPQDSLAQIKAVYANL</sequence>
<evidence type="ECO:0000256" key="8">
    <source>
        <dbReference type="ARBA" id="ARBA00023125"/>
    </source>
</evidence>
<accession>A0A2J8KWQ3</accession>
<evidence type="ECO:0000256" key="3">
    <source>
        <dbReference type="ARBA" id="ARBA00022723"/>
    </source>
</evidence>
<dbReference type="AlphaFoldDB" id="A0A2J8KWQ3"/>
<feature type="compositionally biased region" description="Basic and acidic residues" evidence="11">
    <location>
        <begin position="1"/>
        <end position="10"/>
    </location>
</feature>
<keyword evidence="5" id="KW-0863">Zinc-finger</keyword>
<dbReference type="InterPro" id="IPR027008">
    <property type="entry name" value="Teashirt_fam"/>
</dbReference>
<keyword evidence="9" id="KW-0804">Transcription</keyword>
<keyword evidence="6" id="KW-0862">Zinc</keyword>
<keyword evidence="4" id="KW-0677">Repeat</keyword>
<evidence type="ECO:0000313" key="13">
    <source>
        <dbReference type="Proteomes" id="UP000236370"/>
    </source>
</evidence>
<evidence type="ECO:0000256" key="4">
    <source>
        <dbReference type="ARBA" id="ARBA00022737"/>
    </source>
</evidence>
<dbReference type="PANTHER" id="PTHR12487">
    <property type="entry name" value="TEASHIRT-RELATED"/>
    <property type="match status" value="1"/>
</dbReference>
<dbReference type="GO" id="GO:0003677">
    <property type="term" value="F:DNA binding"/>
    <property type="evidence" value="ECO:0007669"/>
    <property type="project" value="UniProtKB-KW"/>
</dbReference>
<dbReference type="GO" id="GO:0010468">
    <property type="term" value="P:regulation of gene expression"/>
    <property type="evidence" value="ECO:0007669"/>
    <property type="project" value="InterPro"/>
</dbReference>
<dbReference type="Proteomes" id="UP000236370">
    <property type="component" value="Unassembled WGS sequence"/>
</dbReference>
<keyword evidence="2" id="KW-0678">Repressor</keyword>
<organism evidence="12 13">
    <name type="scientific">Pan troglodytes</name>
    <name type="common">Chimpanzee</name>
    <dbReference type="NCBI Taxonomy" id="9598"/>
    <lineage>
        <taxon>Eukaryota</taxon>
        <taxon>Metazoa</taxon>
        <taxon>Chordata</taxon>
        <taxon>Craniata</taxon>
        <taxon>Vertebrata</taxon>
        <taxon>Euteleostomi</taxon>
        <taxon>Mammalia</taxon>
        <taxon>Eutheria</taxon>
        <taxon>Euarchontoglires</taxon>
        <taxon>Primates</taxon>
        <taxon>Haplorrhini</taxon>
        <taxon>Catarrhini</taxon>
        <taxon>Hominidae</taxon>
        <taxon>Pan</taxon>
    </lineage>
</organism>
<dbReference type="GO" id="GO:0005634">
    <property type="term" value="C:nucleus"/>
    <property type="evidence" value="ECO:0007669"/>
    <property type="project" value="UniProtKB-SubCell"/>
</dbReference>
<protein>
    <submittedName>
        <fullName evidence="12">TSHZ1 isoform 4</fullName>
    </submittedName>
</protein>
<evidence type="ECO:0000313" key="12">
    <source>
        <dbReference type="EMBL" id="PNI39446.1"/>
    </source>
</evidence>
<evidence type="ECO:0000256" key="5">
    <source>
        <dbReference type="ARBA" id="ARBA00022771"/>
    </source>
</evidence>
<keyword evidence="8" id="KW-0238">DNA-binding</keyword>
<evidence type="ECO:0000256" key="7">
    <source>
        <dbReference type="ARBA" id="ARBA00023015"/>
    </source>
</evidence>
<reference evidence="12 13" key="1">
    <citation type="submission" date="2017-12" db="EMBL/GenBank/DDBJ databases">
        <title>High-resolution comparative analysis of great ape genomes.</title>
        <authorList>
            <person name="Pollen A."/>
            <person name="Hastie A."/>
            <person name="Hormozdiari F."/>
            <person name="Dougherty M."/>
            <person name="Liu R."/>
            <person name="Chaisson M."/>
            <person name="Hoppe E."/>
            <person name="Hill C."/>
            <person name="Pang A."/>
            <person name="Hillier L."/>
            <person name="Baker C."/>
            <person name="Armstrong J."/>
            <person name="Shendure J."/>
            <person name="Paten B."/>
            <person name="Wilson R."/>
            <person name="Chao H."/>
            <person name="Schneider V."/>
            <person name="Ventura M."/>
            <person name="Kronenberg Z."/>
            <person name="Murali S."/>
            <person name="Gordon D."/>
            <person name="Cantsilieris S."/>
            <person name="Munson K."/>
            <person name="Nelson B."/>
            <person name="Raja A."/>
            <person name="Underwood J."/>
            <person name="Diekhans M."/>
            <person name="Fiddes I."/>
            <person name="Haussler D."/>
            <person name="Eichler E."/>
        </authorList>
    </citation>
    <scope>NUCLEOTIDE SEQUENCE [LARGE SCALE GENOMIC DNA]</scope>
    <source>
        <strain evidence="12">Yerkes chimp pedigree #C0471</strain>
    </source>
</reference>
<evidence type="ECO:0000256" key="1">
    <source>
        <dbReference type="ARBA" id="ARBA00022473"/>
    </source>
</evidence>
<gene>
    <name evidence="12" type="ORF">CK820_G0035311</name>
</gene>
<evidence type="ECO:0000256" key="11">
    <source>
        <dbReference type="SAM" id="MobiDB-lite"/>
    </source>
</evidence>
<keyword evidence="1" id="KW-0217">Developmental protein</keyword>
<evidence type="ECO:0000256" key="6">
    <source>
        <dbReference type="ARBA" id="ARBA00022833"/>
    </source>
</evidence>
<keyword evidence="3" id="KW-0479">Metal-binding</keyword>
<feature type="compositionally biased region" description="Polar residues" evidence="11">
    <location>
        <begin position="12"/>
        <end position="26"/>
    </location>
</feature>
<evidence type="ECO:0000256" key="9">
    <source>
        <dbReference type="ARBA" id="ARBA00023163"/>
    </source>
</evidence>
<proteinExistence type="predicted"/>
<keyword evidence="10" id="KW-0539">Nucleus</keyword>
<feature type="non-terminal residue" evidence="12">
    <location>
        <position position="78"/>
    </location>
</feature>
<evidence type="ECO:0000256" key="2">
    <source>
        <dbReference type="ARBA" id="ARBA00022491"/>
    </source>
</evidence>
<dbReference type="EMBL" id="NBAG03000332">
    <property type="protein sequence ID" value="PNI39446.1"/>
    <property type="molecule type" value="Genomic_DNA"/>
</dbReference>